<feature type="repeat" description="WD" evidence="7">
    <location>
        <begin position="402"/>
        <end position="434"/>
    </location>
</feature>
<reference evidence="10 11" key="1">
    <citation type="journal article" date="2008" name="Nature">
        <title>The Trichoplax genome and the nature of placozoans.</title>
        <authorList>
            <person name="Srivastava M."/>
            <person name="Begovic E."/>
            <person name="Chapman J."/>
            <person name="Putnam N.H."/>
            <person name="Hellsten U."/>
            <person name="Kawashima T."/>
            <person name="Kuo A."/>
            <person name="Mitros T."/>
            <person name="Salamov A."/>
            <person name="Carpenter M.L."/>
            <person name="Signorovitch A.Y."/>
            <person name="Moreno M.A."/>
            <person name="Kamm K."/>
            <person name="Grimwood J."/>
            <person name="Schmutz J."/>
            <person name="Shapiro H."/>
            <person name="Grigoriev I.V."/>
            <person name="Buss L.W."/>
            <person name="Schierwater B."/>
            <person name="Dellaporta S.L."/>
            <person name="Rokhsar D.S."/>
        </authorList>
    </citation>
    <scope>NUCLEOTIDE SEQUENCE [LARGE SCALE GENOMIC DNA]</scope>
    <source>
        <strain evidence="10 11">Grell-BS-1999</strain>
    </source>
</reference>
<evidence type="ECO:0000256" key="8">
    <source>
        <dbReference type="SAM" id="MobiDB-lite"/>
    </source>
</evidence>
<dbReference type="InterPro" id="IPR033010">
    <property type="entry name" value="Cdc20/Fizzy"/>
</dbReference>
<evidence type="ECO:0000313" key="10">
    <source>
        <dbReference type="EMBL" id="EDV23414.1"/>
    </source>
</evidence>
<dbReference type="HOGENOM" id="CLU_014831_6_1_1"/>
<dbReference type="KEGG" id="tad:TRIADDRAFT_58017"/>
<dbReference type="Proteomes" id="UP000009022">
    <property type="component" value="Unassembled WGS sequence"/>
</dbReference>
<feature type="region of interest" description="Disordered" evidence="8">
    <location>
        <begin position="1"/>
        <end position="87"/>
    </location>
</feature>
<dbReference type="Gene3D" id="2.130.10.10">
    <property type="entry name" value="YVTN repeat-like/Quinoprotein amine dehydrogenase"/>
    <property type="match status" value="1"/>
</dbReference>
<dbReference type="PANTHER" id="PTHR19918:SF8">
    <property type="entry name" value="FI02843P"/>
    <property type="match status" value="1"/>
</dbReference>
<gene>
    <name evidence="10" type="ORF">TRIADDRAFT_58017</name>
</gene>
<dbReference type="GO" id="GO:1905786">
    <property type="term" value="P:positive regulation of anaphase-promoting complex-dependent catabolic process"/>
    <property type="evidence" value="ECO:0000318"/>
    <property type="project" value="GO_Central"/>
</dbReference>
<dbReference type="FunCoup" id="B3S2G5">
    <property type="interactions" value="1261"/>
</dbReference>
<dbReference type="GO" id="GO:0005680">
    <property type="term" value="C:anaphase-promoting complex"/>
    <property type="evidence" value="ECO:0000318"/>
    <property type="project" value="GO_Central"/>
</dbReference>
<evidence type="ECO:0000256" key="7">
    <source>
        <dbReference type="PROSITE-ProRule" id="PRU00221"/>
    </source>
</evidence>
<dbReference type="GO" id="GO:0051301">
    <property type="term" value="P:cell division"/>
    <property type="evidence" value="ECO:0007669"/>
    <property type="project" value="UniProtKB-KW"/>
</dbReference>
<proteinExistence type="inferred from homology"/>
<feature type="repeat" description="WD" evidence="7">
    <location>
        <begin position="191"/>
        <end position="232"/>
    </location>
</feature>
<dbReference type="EMBL" id="DS985247">
    <property type="protein sequence ID" value="EDV23414.1"/>
    <property type="molecule type" value="Genomic_DNA"/>
</dbReference>
<dbReference type="InterPro" id="IPR036322">
    <property type="entry name" value="WD40_repeat_dom_sf"/>
</dbReference>
<evidence type="ECO:0000256" key="3">
    <source>
        <dbReference type="ARBA" id="ARBA00022618"/>
    </source>
</evidence>
<evidence type="ECO:0000256" key="6">
    <source>
        <dbReference type="ARBA" id="ARBA00023306"/>
    </source>
</evidence>
<keyword evidence="11" id="KW-1185">Reference proteome</keyword>
<dbReference type="OMA" id="NTETCVI"/>
<evidence type="ECO:0000256" key="5">
    <source>
        <dbReference type="ARBA" id="ARBA00022776"/>
    </source>
</evidence>
<feature type="repeat" description="WD" evidence="7">
    <location>
        <begin position="274"/>
        <end position="306"/>
    </location>
</feature>
<keyword evidence="4" id="KW-0677">Repeat</keyword>
<keyword evidence="2 7" id="KW-0853">WD repeat</keyword>
<dbReference type="SUPFAM" id="SSF50978">
    <property type="entry name" value="WD40 repeat-like"/>
    <property type="match status" value="1"/>
</dbReference>
<dbReference type="OrthoDB" id="10263272at2759"/>
<feature type="domain" description="CDC20/Fizzy WD40" evidence="9">
    <location>
        <begin position="145"/>
        <end position="433"/>
    </location>
</feature>
<dbReference type="PROSITE" id="PS50082">
    <property type="entry name" value="WD_REPEATS_2"/>
    <property type="match status" value="3"/>
</dbReference>
<dbReference type="GO" id="GO:0031145">
    <property type="term" value="P:anaphase-promoting complex-dependent catabolic process"/>
    <property type="evidence" value="ECO:0000318"/>
    <property type="project" value="GO_Central"/>
</dbReference>
<dbReference type="PANTHER" id="PTHR19918">
    <property type="entry name" value="CELL DIVISION CYCLE 20 CDC20 FIZZY -RELATED"/>
    <property type="match status" value="1"/>
</dbReference>
<accession>B3S2G5</accession>
<feature type="compositionally biased region" description="Polar residues" evidence="8">
    <location>
        <begin position="37"/>
        <end position="80"/>
    </location>
</feature>
<comment type="similarity">
    <text evidence="1">Belongs to the WD repeat CDC20/Fizzy family.</text>
</comment>
<dbReference type="InterPro" id="IPR015943">
    <property type="entry name" value="WD40/YVTN_repeat-like_dom_sf"/>
</dbReference>
<organism evidence="10 11">
    <name type="scientific">Trichoplax adhaerens</name>
    <name type="common">Trichoplax reptans</name>
    <dbReference type="NCBI Taxonomy" id="10228"/>
    <lineage>
        <taxon>Eukaryota</taxon>
        <taxon>Metazoa</taxon>
        <taxon>Placozoa</taxon>
        <taxon>Uniplacotomia</taxon>
        <taxon>Trichoplacea</taxon>
        <taxon>Trichoplacidae</taxon>
        <taxon>Trichoplax</taxon>
    </lineage>
</organism>
<dbReference type="RefSeq" id="XP_002114324.1">
    <property type="nucleotide sequence ID" value="XM_002114288.1"/>
</dbReference>
<dbReference type="CTD" id="6755537"/>
<dbReference type="eggNOG" id="KOG0305">
    <property type="taxonomic scope" value="Eukaryota"/>
</dbReference>
<dbReference type="STRING" id="10228.B3S2G5"/>
<dbReference type="GO" id="GO:0010997">
    <property type="term" value="F:anaphase-promoting complex binding"/>
    <property type="evidence" value="ECO:0000318"/>
    <property type="project" value="GO_Central"/>
</dbReference>
<evidence type="ECO:0000259" key="9">
    <source>
        <dbReference type="Pfam" id="PF24807"/>
    </source>
</evidence>
<dbReference type="InterPro" id="IPR056150">
    <property type="entry name" value="WD40_CDC20-Fz"/>
</dbReference>
<keyword evidence="6" id="KW-0131">Cell cycle</keyword>
<dbReference type="Pfam" id="PF24807">
    <property type="entry name" value="WD40_CDC20-Fz"/>
    <property type="match status" value="1"/>
</dbReference>
<dbReference type="InterPro" id="IPR001680">
    <property type="entry name" value="WD40_rpt"/>
</dbReference>
<evidence type="ECO:0000313" key="11">
    <source>
        <dbReference type="Proteomes" id="UP000009022"/>
    </source>
</evidence>
<dbReference type="InParanoid" id="B3S2G5"/>
<name>B3S2G5_TRIAD</name>
<evidence type="ECO:0000256" key="4">
    <source>
        <dbReference type="ARBA" id="ARBA00022737"/>
    </source>
</evidence>
<dbReference type="SMART" id="SM00320">
    <property type="entry name" value="WD40"/>
    <property type="match status" value="6"/>
</dbReference>
<keyword evidence="5" id="KW-0498">Mitosis</keyword>
<evidence type="ECO:0000256" key="1">
    <source>
        <dbReference type="ARBA" id="ARBA00006445"/>
    </source>
</evidence>
<keyword evidence="3" id="KW-0132">Cell division</keyword>
<dbReference type="AlphaFoldDB" id="B3S2G5"/>
<dbReference type="PROSITE" id="PS50294">
    <property type="entry name" value="WD_REPEATS_REGION"/>
    <property type="match status" value="3"/>
</dbReference>
<dbReference type="GeneID" id="6755537"/>
<dbReference type="PhylomeDB" id="B3S2G5"/>
<evidence type="ECO:0000256" key="2">
    <source>
        <dbReference type="ARBA" id="ARBA00022574"/>
    </source>
</evidence>
<dbReference type="GO" id="GO:1990757">
    <property type="term" value="F:ubiquitin ligase activator activity"/>
    <property type="evidence" value="ECO:0000318"/>
    <property type="project" value="GO_Central"/>
</dbReference>
<sequence>MNSNIGIFNLDEPLSGPAPRWKRKRDACFSTGEKSKTGSTPQKHANKAMANTSTSGKTPSSITPGIHSKSTIGKSKTPKTPSADRFIPNRDAMNMDVSHHKVMNSTNKDDGSHQNNNRVLYTQNVTSSSCKKSSRFIPSTPERVLDAPDLVDDYYLNLLDWSVNNHVAIALRNVLYIWNAGDGTIHQLMQMESTNDYISAVSWIKEGNYLAVGTSTNSVQIWDVGQSKCLRSMSGHSARIGALSWNEHILASGSGSGAIHCHDVRVANHHISTLSNHVQEVCGLKWSPNGKYLASGGNDNVVTIWQDNSMLHSLTDHQAAVKAVSWCPWHDNLLATGGGTADRCIKLWNASTGSCLNSIDTASQVCNILWSKEYRELISGHGYSQYQLTIWKYPSMVRVTDLYGHTDRVLYMTLSPDGSTVASAAADETLRFWKCFAVDKKEKVKKTKSVEYSKLAKVIR</sequence>
<protein>
    <recommendedName>
        <fullName evidence="9">CDC20/Fizzy WD40 domain-containing protein</fullName>
    </recommendedName>
</protein>